<sequence length="54" mass="6077">MEEASPSAQMKKPPEGGFGVSWWPGAESTRAKTAYFSDRDRLFQIQRDRQGSSI</sequence>
<dbReference type="EMBL" id="JARXYA010000021">
    <property type="protein sequence ID" value="MDH6504918.1"/>
    <property type="molecule type" value="Genomic_DNA"/>
</dbReference>
<keyword evidence="3" id="KW-1185">Reference proteome</keyword>
<gene>
    <name evidence="2" type="ORF">M2127_002247</name>
</gene>
<protein>
    <submittedName>
        <fullName evidence="2">Uncharacterized protein</fullName>
    </submittedName>
</protein>
<reference evidence="2" key="1">
    <citation type="submission" date="2023-04" db="EMBL/GenBank/DDBJ databases">
        <title>Genome Encyclopedia of Bacteria and Archaea VI: Functional Genomics of Type Strains.</title>
        <authorList>
            <person name="Whitman W."/>
        </authorList>
    </citation>
    <scope>NUCLEOTIDE SEQUENCE</scope>
    <source>
        <strain evidence="2">Enz.4-51</strain>
    </source>
</reference>
<feature type="region of interest" description="Disordered" evidence="1">
    <location>
        <begin position="1"/>
        <end position="24"/>
    </location>
</feature>
<name>A0AA43MBW7_9BURK</name>
<evidence type="ECO:0000256" key="1">
    <source>
        <dbReference type="SAM" id="MobiDB-lite"/>
    </source>
</evidence>
<dbReference type="Proteomes" id="UP001161160">
    <property type="component" value="Unassembled WGS sequence"/>
</dbReference>
<dbReference type="RefSeq" id="WP_280767889.1">
    <property type="nucleotide sequence ID" value="NZ_JARXXW010000019.1"/>
</dbReference>
<evidence type="ECO:0000313" key="2">
    <source>
        <dbReference type="EMBL" id="MDH6504918.1"/>
    </source>
</evidence>
<accession>A0AA43MBW7</accession>
<proteinExistence type="predicted"/>
<dbReference type="AlphaFoldDB" id="A0AA43MBW7"/>
<organism evidence="2 3">
    <name type="scientific">Polynucleobacter sphagniphilus</name>
    <dbReference type="NCBI Taxonomy" id="1743169"/>
    <lineage>
        <taxon>Bacteria</taxon>
        <taxon>Pseudomonadati</taxon>
        <taxon>Pseudomonadota</taxon>
        <taxon>Betaproteobacteria</taxon>
        <taxon>Burkholderiales</taxon>
        <taxon>Burkholderiaceae</taxon>
        <taxon>Polynucleobacter</taxon>
    </lineage>
</organism>
<evidence type="ECO:0000313" key="3">
    <source>
        <dbReference type="Proteomes" id="UP001161160"/>
    </source>
</evidence>
<comment type="caution">
    <text evidence="2">The sequence shown here is derived from an EMBL/GenBank/DDBJ whole genome shotgun (WGS) entry which is preliminary data.</text>
</comment>